<dbReference type="Gene3D" id="3.90.1030.10">
    <property type="entry name" value="Ribosomal protein L17"/>
    <property type="match status" value="1"/>
</dbReference>
<dbReference type="EMBL" id="DSKY01000021">
    <property type="protein sequence ID" value="HDY59557.1"/>
    <property type="molecule type" value="Genomic_DNA"/>
</dbReference>
<evidence type="ECO:0000256" key="1">
    <source>
        <dbReference type="ARBA" id="ARBA00008777"/>
    </source>
</evidence>
<gene>
    <name evidence="4" type="primary">rplQ</name>
    <name evidence="7" type="ORF">ENP86_08415</name>
</gene>
<dbReference type="SUPFAM" id="SSF64263">
    <property type="entry name" value="Prokaryotic ribosomal protein L17"/>
    <property type="match status" value="1"/>
</dbReference>
<keyword evidence="2 4" id="KW-0689">Ribosomal protein</keyword>
<name>A0A7V0Z6L9_UNCW3</name>
<dbReference type="Pfam" id="PF01196">
    <property type="entry name" value="Ribosomal_L17"/>
    <property type="match status" value="1"/>
</dbReference>
<dbReference type="HAMAP" id="MF_01368">
    <property type="entry name" value="Ribosomal_bL17"/>
    <property type="match status" value="1"/>
</dbReference>
<feature type="compositionally biased region" description="Basic and acidic residues" evidence="6">
    <location>
        <begin position="126"/>
        <end position="169"/>
    </location>
</feature>
<dbReference type="GO" id="GO:0006412">
    <property type="term" value="P:translation"/>
    <property type="evidence" value="ECO:0007669"/>
    <property type="project" value="UniProtKB-UniRule"/>
</dbReference>
<comment type="subunit">
    <text evidence="4">Part of the 50S ribosomal subunit. Contacts protein L32.</text>
</comment>
<dbReference type="InterPro" id="IPR047859">
    <property type="entry name" value="Ribosomal_bL17_CS"/>
</dbReference>
<comment type="similarity">
    <text evidence="1 4 5">Belongs to the bacterial ribosomal protein bL17 family.</text>
</comment>
<proteinExistence type="inferred from homology"/>
<protein>
    <recommendedName>
        <fullName evidence="4">Large ribosomal subunit protein bL17</fullName>
    </recommendedName>
</protein>
<dbReference type="NCBIfam" id="TIGR00059">
    <property type="entry name" value="L17"/>
    <property type="match status" value="1"/>
</dbReference>
<dbReference type="PANTHER" id="PTHR14413">
    <property type="entry name" value="RIBOSOMAL PROTEIN L17"/>
    <property type="match status" value="1"/>
</dbReference>
<dbReference type="GO" id="GO:0003735">
    <property type="term" value="F:structural constituent of ribosome"/>
    <property type="evidence" value="ECO:0007669"/>
    <property type="project" value="InterPro"/>
</dbReference>
<reference evidence="7" key="1">
    <citation type="journal article" date="2020" name="mSystems">
        <title>Genome- and Community-Level Interaction Insights into Carbon Utilization and Element Cycling Functions of Hydrothermarchaeota in Hydrothermal Sediment.</title>
        <authorList>
            <person name="Zhou Z."/>
            <person name="Liu Y."/>
            <person name="Xu W."/>
            <person name="Pan J."/>
            <person name="Luo Z.H."/>
            <person name="Li M."/>
        </authorList>
    </citation>
    <scope>NUCLEOTIDE SEQUENCE [LARGE SCALE GENOMIC DNA]</scope>
    <source>
        <strain evidence="7">SpSt-258</strain>
    </source>
</reference>
<evidence type="ECO:0000313" key="7">
    <source>
        <dbReference type="EMBL" id="HDY59557.1"/>
    </source>
</evidence>
<feature type="region of interest" description="Disordered" evidence="6">
    <location>
        <begin position="126"/>
        <end position="185"/>
    </location>
</feature>
<dbReference type="InterPro" id="IPR000456">
    <property type="entry name" value="Ribosomal_bL17"/>
</dbReference>
<dbReference type="AlphaFoldDB" id="A0A7V0Z6L9"/>
<sequence>MRHGKKVKKLGRKKAHRLALLRNLCRALFIFEKIETTLPKAKEARRLAEHLIEYAKKNTLAAKRFIYRFIPDHKLVKIVCDEIAPKFANRRGGYTRIYRLGPRLGDGAEMAILELTEKSEPEKIDQRRRLIEHRWLPEKEKKEEKPKKEKPKKEEKKTRKEKKQIAKKEKREKKDKKQKKGKKKR</sequence>
<organism evidence="7">
    <name type="scientific">candidate division WOR-3 bacterium</name>
    <dbReference type="NCBI Taxonomy" id="2052148"/>
    <lineage>
        <taxon>Bacteria</taxon>
        <taxon>Bacteria division WOR-3</taxon>
    </lineage>
</organism>
<evidence type="ECO:0000256" key="2">
    <source>
        <dbReference type="ARBA" id="ARBA00022980"/>
    </source>
</evidence>
<evidence type="ECO:0000256" key="4">
    <source>
        <dbReference type="HAMAP-Rule" id="MF_01368"/>
    </source>
</evidence>
<feature type="compositionally biased region" description="Basic residues" evidence="6">
    <location>
        <begin position="170"/>
        <end position="185"/>
    </location>
</feature>
<dbReference type="PROSITE" id="PS01167">
    <property type="entry name" value="RIBOSOMAL_L17"/>
    <property type="match status" value="1"/>
</dbReference>
<dbReference type="InterPro" id="IPR036373">
    <property type="entry name" value="Ribosomal_bL17_sf"/>
</dbReference>
<dbReference type="PANTHER" id="PTHR14413:SF16">
    <property type="entry name" value="LARGE RIBOSOMAL SUBUNIT PROTEIN BL17M"/>
    <property type="match status" value="1"/>
</dbReference>
<dbReference type="GO" id="GO:0022625">
    <property type="term" value="C:cytosolic large ribosomal subunit"/>
    <property type="evidence" value="ECO:0007669"/>
    <property type="project" value="TreeGrafter"/>
</dbReference>
<accession>A0A7V0Z6L9</accession>
<keyword evidence="3 4" id="KW-0687">Ribonucleoprotein</keyword>
<evidence type="ECO:0000256" key="3">
    <source>
        <dbReference type="ARBA" id="ARBA00023274"/>
    </source>
</evidence>
<evidence type="ECO:0000256" key="6">
    <source>
        <dbReference type="SAM" id="MobiDB-lite"/>
    </source>
</evidence>
<evidence type="ECO:0000256" key="5">
    <source>
        <dbReference type="RuleBase" id="RU000660"/>
    </source>
</evidence>
<comment type="caution">
    <text evidence="7">The sequence shown here is derived from an EMBL/GenBank/DDBJ whole genome shotgun (WGS) entry which is preliminary data.</text>
</comment>